<organism evidence="1 2">
    <name type="scientific">Persea americana</name>
    <name type="common">Avocado</name>
    <dbReference type="NCBI Taxonomy" id="3435"/>
    <lineage>
        <taxon>Eukaryota</taxon>
        <taxon>Viridiplantae</taxon>
        <taxon>Streptophyta</taxon>
        <taxon>Embryophyta</taxon>
        <taxon>Tracheophyta</taxon>
        <taxon>Spermatophyta</taxon>
        <taxon>Magnoliopsida</taxon>
        <taxon>Magnoliidae</taxon>
        <taxon>Laurales</taxon>
        <taxon>Lauraceae</taxon>
        <taxon>Persea</taxon>
    </lineage>
</organism>
<accession>A0ACC2KIZ1</accession>
<gene>
    <name evidence="1" type="ORF">MRB53_029453</name>
</gene>
<comment type="caution">
    <text evidence="1">The sequence shown here is derived from an EMBL/GenBank/DDBJ whole genome shotgun (WGS) entry which is preliminary data.</text>
</comment>
<evidence type="ECO:0000313" key="2">
    <source>
        <dbReference type="Proteomes" id="UP001234297"/>
    </source>
</evidence>
<name>A0ACC2KIZ1_PERAE</name>
<dbReference type="EMBL" id="CM056817">
    <property type="protein sequence ID" value="KAJ8620924.1"/>
    <property type="molecule type" value="Genomic_DNA"/>
</dbReference>
<evidence type="ECO:0000313" key="1">
    <source>
        <dbReference type="EMBL" id="KAJ8620924.1"/>
    </source>
</evidence>
<reference evidence="1 2" key="1">
    <citation type="journal article" date="2022" name="Hortic Res">
        <title>A haplotype resolved chromosomal level avocado genome allows analysis of novel avocado genes.</title>
        <authorList>
            <person name="Nath O."/>
            <person name="Fletcher S.J."/>
            <person name="Hayward A."/>
            <person name="Shaw L.M."/>
            <person name="Masouleh A.K."/>
            <person name="Furtado A."/>
            <person name="Henry R.J."/>
            <person name="Mitter N."/>
        </authorList>
    </citation>
    <scope>NUCLEOTIDE SEQUENCE [LARGE SCALE GENOMIC DNA]</scope>
    <source>
        <strain evidence="2">cv. Hass</strain>
    </source>
</reference>
<dbReference type="Proteomes" id="UP001234297">
    <property type="component" value="Chromosome 9"/>
</dbReference>
<proteinExistence type="predicted"/>
<protein>
    <submittedName>
        <fullName evidence="1">Uncharacterized protein</fullName>
    </submittedName>
</protein>
<sequence>MNKEEQGAVDDMELGSSRIAIALLLLLLTHCCPSFHAEEDMYEIDYRGPETHSYLPPPYGPHTGPNSEVPRTRNTFGNRKEIQDKENKFVQNRG</sequence>
<keyword evidence="2" id="KW-1185">Reference proteome</keyword>